<dbReference type="CDD" id="cd02038">
    <property type="entry name" value="FlhG-like"/>
    <property type="match status" value="1"/>
</dbReference>
<evidence type="ECO:0000256" key="2">
    <source>
        <dbReference type="ARBA" id="ARBA00022840"/>
    </source>
</evidence>
<dbReference type="InterPro" id="IPR050625">
    <property type="entry name" value="ParA/MinD_ATPase"/>
</dbReference>
<dbReference type="PANTHER" id="PTHR43384">
    <property type="entry name" value="SEPTUM SITE-DETERMINING PROTEIN MIND HOMOLOG, CHLOROPLASTIC-RELATED"/>
    <property type="match status" value="1"/>
</dbReference>
<dbReference type="PIRSF" id="PIRSF003092">
    <property type="entry name" value="MinD"/>
    <property type="match status" value="1"/>
</dbReference>
<dbReference type="GO" id="GO:0005829">
    <property type="term" value="C:cytosol"/>
    <property type="evidence" value="ECO:0007669"/>
    <property type="project" value="TreeGrafter"/>
</dbReference>
<comment type="caution">
    <text evidence="3">The sequence shown here is derived from an EMBL/GenBank/DDBJ whole genome shotgun (WGS) entry which is preliminary data.</text>
</comment>
<dbReference type="GO" id="GO:0009898">
    <property type="term" value="C:cytoplasmic side of plasma membrane"/>
    <property type="evidence" value="ECO:0007669"/>
    <property type="project" value="TreeGrafter"/>
</dbReference>
<dbReference type="EMBL" id="QFWT01000001">
    <property type="protein sequence ID" value="PWI35093.1"/>
    <property type="molecule type" value="Genomic_DNA"/>
</dbReference>
<name>A0A2U3BE99_9VIBR</name>
<dbReference type="PANTHER" id="PTHR43384:SF4">
    <property type="entry name" value="CELLULOSE BIOSYNTHESIS PROTEIN BCSQ-RELATED"/>
    <property type="match status" value="1"/>
</dbReference>
<sequence length="313" mass="34090">MNLVTGTVITKVSRRRTIMTDNMIHDQASGLRRLTRPTLTKVISVTGGKGGVGKTNVTLGVAMAMARQGKKVTVLDADLGLANVDVMLGIRPTRNLSHVLSGECELKDAMVEGPYGIKIIPATSGTQSMTELSHAQHAGLIRAFGTLEEEIDVLLIDTAAGISDMVVSFSRAAQDVMVVVCDEPTSITDAYALIKLLSREHQVQRFKIVANMVRSYREGRELFAKLTLVTERFLNVTLELVACIPLDDKVRQAVKKQKIVVDAFPRSPAAMAISSLANKALTWPIPSTPSGHLEFFVERLLKRKEPVGEPFGE</sequence>
<evidence type="ECO:0000313" key="4">
    <source>
        <dbReference type="Proteomes" id="UP000245362"/>
    </source>
</evidence>
<evidence type="ECO:0000256" key="1">
    <source>
        <dbReference type="ARBA" id="ARBA00022741"/>
    </source>
</evidence>
<dbReference type="Gene3D" id="3.40.50.300">
    <property type="entry name" value="P-loop containing nucleotide triphosphate hydrolases"/>
    <property type="match status" value="1"/>
</dbReference>
<keyword evidence="4" id="KW-1185">Reference proteome</keyword>
<protein>
    <submittedName>
        <fullName evidence="3">Cobyrinic acid a,c-diamide synthase</fullName>
    </submittedName>
</protein>
<dbReference type="InterPro" id="IPR033756">
    <property type="entry name" value="YlxH/NBP35"/>
</dbReference>
<keyword evidence="2" id="KW-0067">ATP-binding</keyword>
<dbReference type="GO" id="GO:0005524">
    <property type="term" value="F:ATP binding"/>
    <property type="evidence" value="ECO:0007669"/>
    <property type="project" value="UniProtKB-KW"/>
</dbReference>
<reference evidence="3 4" key="1">
    <citation type="submission" date="2018-05" db="EMBL/GenBank/DDBJ databases">
        <title>Vibrio limimaris sp. nov., isolated from marine sediment.</title>
        <authorList>
            <person name="Li C.-M."/>
        </authorList>
    </citation>
    <scope>NUCLEOTIDE SEQUENCE [LARGE SCALE GENOMIC DNA]</scope>
    <source>
        <strain evidence="3 4">E4404</strain>
    </source>
</reference>
<dbReference type="GO" id="GO:0016887">
    <property type="term" value="F:ATP hydrolysis activity"/>
    <property type="evidence" value="ECO:0007669"/>
    <property type="project" value="TreeGrafter"/>
</dbReference>
<dbReference type="GO" id="GO:0051782">
    <property type="term" value="P:negative regulation of cell division"/>
    <property type="evidence" value="ECO:0007669"/>
    <property type="project" value="TreeGrafter"/>
</dbReference>
<organism evidence="3 4">
    <name type="scientific">Vibrio albus</name>
    <dbReference type="NCBI Taxonomy" id="2200953"/>
    <lineage>
        <taxon>Bacteria</taxon>
        <taxon>Pseudomonadati</taxon>
        <taxon>Pseudomonadota</taxon>
        <taxon>Gammaproteobacteria</taxon>
        <taxon>Vibrionales</taxon>
        <taxon>Vibrionaceae</taxon>
        <taxon>Vibrio</taxon>
    </lineage>
</organism>
<proteinExistence type="predicted"/>
<dbReference type="OrthoDB" id="9816297at2"/>
<dbReference type="Proteomes" id="UP000245362">
    <property type="component" value="Unassembled WGS sequence"/>
</dbReference>
<dbReference type="AlphaFoldDB" id="A0A2U3BE99"/>
<dbReference type="InterPro" id="IPR025501">
    <property type="entry name" value="MinD_FleN"/>
</dbReference>
<keyword evidence="1" id="KW-0547">Nucleotide-binding</keyword>
<dbReference type="InterPro" id="IPR027417">
    <property type="entry name" value="P-loop_NTPase"/>
</dbReference>
<dbReference type="InterPro" id="IPR033875">
    <property type="entry name" value="FlhG"/>
</dbReference>
<gene>
    <name evidence="3" type="ORF">DI392_02095</name>
</gene>
<evidence type="ECO:0000313" key="3">
    <source>
        <dbReference type="EMBL" id="PWI35093.1"/>
    </source>
</evidence>
<dbReference type="Pfam" id="PF10609">
    <property type="entry name" value="ParA"/>
    <property type="match status" value="1"/>
</dbReference>
<dbReference type="SUPFAM" id="SSF52540">
    <property type="entry name" value="P-loop containing nucleoside triphosphate hydrolases"/>
    <property type="match status" value="1"/>
</dbReference>
<accession>A0A2U3BE99</accession>
<dbReference type="FunFam" id="3.40.50.300:FF:000158">
    <property type="entry name" value="Site-determining protein"/>
    <property type="match status" value="1"/>
</dbReference>